<accession>A0A8E2AJI2</accession>
<dbReference type="OrthoDB" id="1663137at2759"/>
<dbReference type="AlphaFoldDB" id="A0A8E2AJI2"/>
<name>A0A8E2AJI2_9APHY</name>
<feature type="domain" description="NADH:flavin oxidoreductase/NADH oxidase N-terminal" evidence="7">
    <location>
        <begin position="35"/>
        <end position="251"/>
    </location>
</feature>
<keyword evidence="3" id="KW-0288">FMN</keyword>
<dbReference type="SUPFAM" id="SSF51395">
    <property type="entry name" value="FMN-linked oxidoreductases"/>
    <property type="match status" value="1"/>
</dbReference>
<keyword evidence="6" id="KW-1133">Transmembrane helix</keyword>
<dbReference type="PANTHER" id="PTHR43656">
    <property type="entry name" value="BINDING OXIDOREDUCTASE, PUTATIVE (AFU_ORTHOLOGUE AFUA_2G08260)-RELATED"/>
    <property type="match status" value="1"/>
</dbReference>
<evidence type="ECO:0000256" key="5">
    <source>
        <dbReference type="SAM" id="MobiDB-lite"/>
    </source>
</evidence>
<dbReference type="Pfam" id="PF00724">
    <property type="entry name" value="Oxidored_FMN"/>
    <property type="match status" value="1"/>
</dbReference>
<feature type="region of interest" description="Disordered" evidence="5">
    <location>
        <begin position="365"/>
        <end position="389"/>
    </location>
</feature>
<evidence type="ECO:0000313" key="8">
    <source>
        <dbReference type="EMBL" id="OCH85726.1"/>
    </source>
</evidence>
<reference evidence="8 9" key="1">
    <citation type="submission" date="2016-07" db="EMBL/GenBank/DDBJ databases">
        <title>Draft genome of the white-rot fungus Obba rivulosa 3A-2.</title>
        <authorList>
            <consortium name="DOE Joint Genome Institute"/>
            <person name="Miettinen O."/>
            <person name="Riley R."/>
            <person name="Acob R."/>
            <person name="Barry K."/>
            <person name="Cullen D."/>
            <person name="De Vries R."/>
            <person name="Hainaut M."/>
            <person name="Hatakka A."/>
            <person name="Henrissat B."/>
            <person name="Hilden K."/>
            <person name="Kuo R."/>
            <person name="Labutti K."/>
            <person name="Lipzen A."/>
            <person name="Makela M.R."/>
            <person name="Sandor L."/>
            <person name="Spatafora J.W."/>
            <person name="Grigoriev I.V."/>
            <person name="Hibbett D.S."/>
        </authorList>
    </citation>
    <scope>NUCLEOTIDE SEQUENCE [LARGE SCALE GENOMIC DNA]</scope>
    <source>
        <strain evidence="8 9">3A-2</strain>
    </source>
</reference>
<dbReference type="PANTHER" id="PTHR43656:SF2">
    <property type="entry name" value="BINDING OXIDOREDUCTASE, PUTATIVE (AFU_ORTHOLOGUE AFUA_2G08260)-RELATED"/>
    <property type="match status" value="1"/>
</dbReference>
<dbReference type="InterPro" id="IPR051799">
    <property type="entry name" value="NADH_flavin_oxidoreductase"/>
</dbReference>
<feature type="transmembrane region" description="Helical" evidence="6">
    <location>
        <begin position="555"/>
        <end position="576"/>
    </location>
</feature>
<keyword evidence="6" id="KW-0472">Membrane</keyword>
<sequence>MSKLESTLTVHCDEDGGLGIQDLLSSIELPNRQIVPNRLVKVALYEHCAALFGGPPNEAHYDLYRQWHTGRWGMIITGNVQVTRDHLSLGRDMIIPEVVNAETVEPFKRLAAVIHGDSQLWQDTPSDGPIRPLAILQLSHAGRQSANILGGRWPFVPPLAPSAIPLGRSATGATRDSGLSSTLSDFIHAFAFQVPRPMSMEQIDEAADAFVKGARVAAQSGFDGVELHAAHGYLLAQFISSKTNKRDDEYSVQAHSLRLLHRIVTGIRTCEDIPRSFILGVKLNAADYVSRPHSGNRTSAEETPVADEDRALDHVREIASWDMVEFIEVSGGDYENAEFMDTQKSARQALFAHFSRRAMQALSAGPLPRHGMHTRPGSALSAGDAAEKPGSRPPLILLTGGFRSLPLLVSALRQQHAHLLGVGRLSVLCPDLPARLHSALSKNKNGSAPAALADLIEEPDLGVGRPPPPGSLSRSLRYRLERALVSAFFALWSLLPVELPKLVGAGANMAWHIVMMRRVAAGREVDYSVGGLGAVVRMWLWTAPASETIAATQDIWDSWVVMGLIGVVIGLVVGMLV</sequence>
<evidence type="ECO:0000313" key="9">
    <source>
        <dbReference type="Proteomes" id="UP000250043"/>
    </source>
</evidence>
<evidence type="ECO:0000256" key="2">
    <source>
        <dbReference type="ARBA" id="ARBA00022630"/>
    </source>
</evidence>
<gene>
    <name evidence="8" type="ORF">OBBRIDRAFT_784441</name>
</gene>
<keyword evidence="2" id="KW-0285">Flavoprotein</keyword>
<keyword evidence="4" id="KW-0560">Oxidoreductase</keyword>
<dbReference type="InterPro" id="IPR001155">
    <property type="entry name" value="OxRdtase_FMN_N"/>
</dbReference>
<dbReference type="EMBL" id="KV722566">
    <property type="protein sequence ID" value="OCH85726.1"/>
    <property type="molecule type" value="Genomic_DNA"/>
</dbReference>
<evidence type="ECO:0000256" key="4">
    <source>
        <dbReference type="ARBA" id="ARBA00023002"/>
    </source>
</evidence>
<evidence type="ECO:0000256" key="6">
    <source>
        <dbReference type="SAM" id="Phobius"/>
    </source>
</evidence>
<dbReference type="GO" id="GO:0010181">
    <property type="term" value="F:FMN binding"/>
    <property type="evidence" value="ECO:0007669"/>
    <property type="project" value="InterPro"/>
</dbReference>
<evidence type="ECO:0000259" key="7">
    <source>
        <dbReference type="Pfam" id="PF00724"/>
    </source>
</evidence>
<protein>
    <submittedName>
        <fullName evidence="8">FMN-linked oxidoreductase</fullName>
    </submittedName>
</protein>
<dbReference type="InterPro" id="IPR013785">
    <property type="entry name" value="Aldolase_TIM"/>
</dbReference>
<evidence type="ECO:0000256" key="3">
    <source>
        <dbReference type="ARBA" id="ARBA00022643"/>
    </source>
</evidence>
<evidence type="ECO:0000256" key="1">
    <source>
        <dbReference type="ARBA" id="ARBA00005979"/>
    </source>
</evidence>
<dbReference type="Gene3D" id="3.20.20.70">
    <property type="entry name" value="Aldolase class I"/>
    <property type="match status" value="1"/>
</dbReference>
<proteinExistence type="inferred from homology"/>
<dbReference type="Proteomes" id="UP000250043">
    <property type="component" value="Unassembled WGS sequence"/>
</dbReference>
<comment type="similarity">
    <text evidence="1">Belongs to the NADH:flavin oxidoreductase/NADH oxidase family.</text>
</comment>
<organism evidence="8 9">
    <name type="scientific">Obba rivulosa</name>
    <dbReference type="NCBI Taxonomy" id="1052685"/>
    <lineage>
        <taxon>Eukaryota</taxon>
        <taxon>Fungi</taxon>
        <taxon>Dikarya</taxon>
        <taxon>Basidiomycota</taxon>
        <taxon>Agaricomycotina</taxon>
        <taxon>Agaricomycetes</taxon>
        <taxon>Polyporales</taxon>
        <taxon>Gelatoporiaceae</taxon>
        <taxon>Obba</taxon>
    </lineage>
</organism>
<keyword evidence="9" id="KW-1185">Reference proteome</keyword>
<dbReference type="GO" id="GO:0016491">
    <property type="term" value="F:oxidoreductase activity"/>
    <property type="evidence" value="ECO:0007669"/>
    <property type="project" value="UniProtKB-KW"/>
</dbReference>
<keyword evidence="6" id="KW-0812">Transmembrane</keyword>